<sequence>MHASNIQIYRRILRTGKLCEKSQGLLLKCYQEADIFSIVDFTKSKGELLSAAAREKMVANVGW</sequence>
<accession>A0A1Y3P511</accession>
<comment type="caution">
    <text evidence="1">The sequence shown here is derived from an EMBL/GenBank/DDBJ whole genome shotgun (WGS) entry which is preliminary data.</text>
</comment>
<evidence type="ECO:0000313" key="1">
    <source>
        <dbReference type="EMBL" id="OUM71864.1"/>
    </source>
</evidence>
<name>A0A1Y3P511_9PSED</name>
<keyword evidence="2" id="KW-1185">Reference proteome</keyword>
<proteinExistence type="predicted"/>
<dbReference type="AlphaFoldDB" id="A0A1Y3P511"/>
<reference evidence="1 2" key="1">
    <citation type="journal article" date="2017" name="Syst. Appl. Microbiol.">
        <title>Pseudomonas caspiana sp. nov., a citrus pathogen in the Pseudomonas syringae phylogenetic group.</title>
        <authorList>
            <person name="Busquets A."/>
            <person name="Gomila M."/>
            <person name="Beiki F."/>
            <person name="Mulet M."/>
            <person name="Rahimian H."/>
            <person name="Garcia-Valdes E."/>
            <person name="Lalucat J."/>
        </authorList>
    </citation>
    <scope>NUCLEOTIDE SEQUENCE [LARGE SCALE GENOMIC DNA]</scope>
    <source>
        <strain evidence="1 2">FBF102</strain>
    </source>
</reference>
<organism evidence="1 2">
    <name type="scientific">Pseudomonas caspiana</name>
    <dbReference type="NCBI Taxonomy" id="1451454"/>
    <lineage>
        <taxon>Bacteria</taxon>
        <taxon>Pseudomonadati</taxon>
        <taxon>Pseudomonadota</taxon>
        <taxon>Gammaproteobacteria</taxon>
        <taxon>Pseudomonadales</taxon>
        <taxon>Pseudomonadaceae</taxon>
        <taxon>Pseudomonas</taxon>
    </lineage>
</organism>
<protein>
    <submittedName>
        <fullName evidence="1">Uncharacterized protein</fullName>
    </submittedName>
</protein>
<evidence type="ECO:0000313" key="2">
    <source>
        <dbReference type="Proteomes" id="UP000195440"/>
    </source>
</evidence>
<dbReference type="Proteomes" id="UP000195440">
    <property type="component" value="Unassembled WGS sequence"/>
</dbReference>
<dbReference type="EMBL" id="LOHF01000022">
    <property type="protein sequence ID" value="OUM71864.1"/>
    <property type="molecule type" value="Genomic_DNA"/>
</dbReference>
<gene>
    <name evidence="1" type="ORF">AUC60_21300</name>
</gene>